<keyword evidence="4" id="KW-0813">Transport</keyword>
<keyword evidence="5" id="KW-0963">Cytoplasm</keyword>
<evidence type="ECO:0000256" key="2">
    <source>
        <dbReference type="ARBA" id="ARBA00004496"/>
    </source>
</evidence>
<evidence type="ECO:0000256" key="3">
    <source>
        <dbReference type="ARBA" id="ARBA00006190"/>
    </source>
</evidence>
<proteinExistence type="inferred from homology"/>
<accession>A0A6P8I535</accession>
<gene>
    <name evidence="15" type="primary">LOC116298635</name>
</gene>
<dbReference type="GO" id="GO:0000815">
    <property type="term" value="C:ESCRT III complex"/>
    <property type="evidence" value="ECO:0007669"/>
    <property type="project" value="TreeGrafter"/>
</dbReference>
<feature type="region of interest" description="Disordered" evidence="12">
    <location>
        <begin position="390"/>
        <end position="450"/>
    </location>
</feature>
<evidence type="ECO:0000256" key="7">
    <source>
        <dbReference type="ARBA" id="ARBA00023054"/>
    </source>
</evidence>
<evidence type="ECO:0000256" key="8">
    <source>
        <dbReference type="ARBA" id="ARBA00023242"/>
    </source>
</evidence>
<dbReference type="InterPro" id="IPR057471">
    <property type="entry name" value="CHMP7_WHD"/>
</dbReference>
<dbReference type="GeneID" id="116298635"/>
<comment type="subcellular location">
    <subcellularLocation>
        <location evidence="2">Cytoplasm</location>
    </subcellularLocation>
    <subcellularLocation>
        <location evidence="1">Nucleus envelope</location>
    </subcellularLocation>
</comment>
<feature type="compositionally biased region" description="Basic and acidic residues" evidence="12">
    <location>
        <begin position="436"/>
        <end position="450"/>
    </location>
</feature>
<dbReference type="Pfam" id="PF25880">
    <property type="entry name" value="WHD_CHMP7_1st"/>
    <property type="match status" value="1"/>
</dbReference>
<dbReference type="OrthoDB" id="10250120at2759"/>
<name>A0A6P8I535_ACTTE</name>
<dbReference type="Gene3D" id="6.10.140.1230">
    <property type="match status" value="1"/>
</dbReference>
<organism evidence="14 15">
    <name type="scientific">Actinia tenebrosa</name>
    <name type="common">Australian red waratah sea anemone</name>
    <dbReference type="NCBI Taxonomy" id="6105"/>
    <lineage>
        <taxon>Eukaryota</taxon>
        <taxon>Metazoa</taxon>
        <taxon>Cnidaria</taxon>
        <taxon>Anthozoa</taxon>
        <taxon>Hexacorallia</taxon>
        <taxon>Actiniaria</taxon>
        <taxon>Actiniidae</taxon>
        <taxon>Actinia</taxon>
    </lineage>
</organism>
<keyword evidence="14" id="KW-1185">Reference proteome</keyword>
<evidence type="ECO:0000256" key="1">
    <source>
        <dbReference type="ARBA" id="ARBA00004259"/>
    </source>
</evidence>
<feature type="compositionally biased region" description="Polar residues" evidence="12">
    <location>
        <begin position="390"/>
        <end position="402"/>
    </location>
</feature>
<evidence type="ECO:0000256" key="6">
    <source>
        <dbReference type="ARBA" id="ARBA00022927"/>
    </source>
</evidence>
<evidence type="ECO:0000256" key="4">
    <source>
        <dbReference type="ARBA" id="ARBA00022448"/>
    </source>
</evidence>
<sequence>MADTNKRLPSDWHDDDRMNFMFSAFPEHRHVNPKHWDSKLQFWRKLILENCDHNHELCVDFETLRRRFTRNGLVPLGLETVLEEMLKTGDLHTLDSFMKGLNNTWFSWGFDIAKKSFSWTVGKLLWGNDTKAKMEGTELFIITEVLKNKSQSLLKMHRESVEYEATDHIIPWNVLKARCNRGGLKLADGDLDLVICYLQKERKVTAHVTNEGEKVIKFVGKDESTVSTVSEKDLGILRIKKTMASLTLEINKLEKTSESCKQKAKEFSSKGLRKSALTVLKKKASIQKTLDKMHGSLHTLEELLHRIQQANTDKMIIDTLKSGSIALKTIQEDLRAEDVDKVMLDLEQTLDDAEDIKQAIAQGNQAISDRNEDENLEALEKELAALSLKTDGNNLSTNNEKISTAEEMAPSSKVPGDTKLLRFPEPPSHSPSKTDQPFESKEKRREALKI</sequence>
<evidence type="ECO:0000313" key="14">
    <source>
        <dbReference type="Proteomes" id="UP000515163"/>
    </source>
</evidence>
<dbReference type="Pfam" id="PF03357">
    <property type="entry name" value="Snf7"/>
    <property type="match status" value="1"/>
</dbReference>
<evidence type="ECO:0000256" key="10">
    <source>
        <dbReference type="ARBA" id="ARBA00041629"/>
    </source>
</evidence>
<dbReference type="AlphaFoldDB" id="A0A6P8I535"/>
<evidence type="ECO:0000313" key="15">
    <source>
        <dbReference type="RefSeq" id="XP_031563018.1"/>
    </source>
</evidence>
<evidence type="ECO:0000256" key="9">
    <source>
        <dbReference type="ARBA" id="ARBA00041077"/>
    </source>
</evidence>
<feature type="domain" description="CHMP7 winged helix" evidence="13">
    <location>
        <begin position="146"/>
        <end position="218"/>
    </location>
</feature>
<dbReference type="GO" id="GO:0015031">
    <property type="term" value="P:protein transport"/>
    <property type="evidence" value="ECO:0007669"/>
    <property type="project" value="UniProtKB-KW"/>
</dbReference>
<dbReference type="InterPro" id="IPR005024">
    <property type="entry name" value="Snf7_fam"/>
</dbReference>
<feature type="coiled-coil region" evidence="11">
    <location>
        <begin position="336"/>
        <end position="389"/>
    </location>
</feature>
<dbReference type="GO" id="GO:0032511">
    <property type="term" value="P:late endosome to vacuole transport via multivesicular body sorting pathway"/>
    <property type="evidence" value="ECO:0007669"/>
    <property type="project" value="TreeGrafter"/>
</dbReference>
<dbReference type="GO" id="GO:0005771">
    <property type="term" value="C:multivesicular body"/>
    <property type="evidence" value="ECO:0007669"/>
    <property type="project" value="TreeGrafter"/>
</dbReference>
<comment type="similarity">
    <text evidence="3">Belongs to the SNF7 family.</text>
</comment>
<dbReference type="KEGG" id="aten:116298635"/>
<dbReference type="Proteomes" id="UP000515163">
    <property type="component" value="Unplaced"/>
</dbReference>
<evidence type="ECO:0000256" key="11">
    <source>
        <dbReference type="SAM" id="Coils"/>
    </source>
</evidence>
<keyword evidence="8" id="KW-0539">Nucleus</keyword>
<dbReference type="PANTHER" id="PTHR22761:SF21">
    <property type="entry name" value="CHARGED MULTIVESICULAR BODY PROTEIN 7"/>
    <property type="match status" value="1"/>
</dbReference>
<dbReference type="GO" id="GO:0009898">
    <property type="term" value="C:cytoplasmic side of plasma membrane"/>
    <property type="evidence" value="ECO:0007669"/>
    <property type="project" value="TreeGrafter"/>
</dbReference>
<dbReference type="RefSeq" id="XP_031563018.1">
    <property type="nucleotide sequence ID" value="XM_031707158.1"/>
</dbReference>
<dbReference type="FunCoup" id="A0A6P8I535">
    <property type="interactions" value="2156"/>
</dbReference>
<keyword evidence="7 11" id="KW-0175">Coiled coil</keyword>
<reference evidence="15" key="1">
    <citation type="submission" date="2025-08" db="UniProtKB">
        <authorList>
            <consortium name="RefSeq"/>
        </authorList>
    </citation>
    <scope>IDENTIFICATION</scope>
    <source>
        <tissue evidence="15">Tentacle</tissue>
    </source>
</reference>
<evidence type="ECO:0000256" key="5">
    <source>
        <dbReference type="ARBA" id="ARBA00022490"/>
    </source>
</evidence>
<evidence type="ECO:0000256" key="12">
    <source>
        <dbReference type="SAM" id="MobiDB-lite"/>
    </source>
</evidence>
<dbReference type="PANTHER" id="PTHR22761">
    <property type="entry name" value="CHARGED MULTIVESICULAR BODY PROTEIN"/>
    <property type="match status" value="1"/>
</dbReference>
<protein>
    <recommendedName>
        <fullName evidence="9">Charged multivesicular body protein 7</fullName>
    </recommendedName>
    <alternativeName>
        <fullName evidence="10">Chromatin-modifying protein 7</fullName>
    </alternativeName>
</protein>
<feature type="coiled-coil region" evidence="11">
    <location>
        <begin position="236"/>
        <end position="270"/>
    </location>
</feature>
<dbReference type="Pfam" id="PF25239">
    <property type="entry name" value="WHD_CHMP7"/>
    <property type="match status" value="1"/>
</dbReference>
<dbReference type="GO" id="GO:0005635">
    <property type="term" value="C:nuclear envelope"/>
    <property type="evidence" value="ECO:0007669"/>
    <property type="project" value="UniProtKB-SubCell"/>
</dbReference>
<keyword evidence="6" id="KW-0653">Protein transport</keyword>
<evidence type="ECO:0000259" key="13">
    <source>
        <dbReference type="Pfam" id="PF25239"/>
    </source>
</evidence>
<dbReference type="GO" id="GO:0006900">
    <property type="term" value="P:vesicle budding from membrane"/>
    <property type="evidence" value="ECO:0007669"/>
    <property type="project" value="TreeGrafter"/>
</dbReference>
<dbReference type="InParanoid" id="A0A6P8I535"/>